<dbReference type="EMBL" id="JAPWIJ010000005">
    <property type="protein sequence ID" value="MCZ4519389.1"/>
    <property type="molecule type" value="Genomic_DNA"/>
</dbReference>
<dbReference type="PROSITE" id="PS51918">
    <property type="entry name" value="RADICAL_SAM"/>
    <property type="match status" value="1"/>
</dbReference>
<dbReference type="InterPro" id="IPR006638">
    <property type="entry name" value="Elp3/MiaA/NifB-like_rSAM"/>
</dbReference>
<evidence type="ECO:0000256" key="7">
    <source>
        <dbReference type="ARBA" id="ARBA00023014"/>
    </source>
</evidence>
<feature type="domain" description="Radical SAM core" evidence="9">
    <location>
        <begin position="312"/>
        <end position="541"/>
    </location>
</feature>
<dbReference type="Gene3D" id="3.80.30.20">
    <property type="entry name" value="tm_1862 like domain"/>
    <property type="match status" value="1"/>
</dbReference>
<dbReference type="CDD" id="cd01335">
    <property type="entry name" value="Radical_SAM"/>
    <property type="match status" value="1"/>
</dbReference>
<dbReference type="Pfam" id="PF04055">
    <property type="entry name" value="Radical_SAM"/>
    <property type="match status" value="1"/>
</dbReference>
<evidence type="ECO:0000256" key="1">
    <source>
        <dbReference type="ARBA" id="ARBA00001966"/>
    </source>
</evidence>
<dbReference type="Proteomes" id="UP001081071">
    <property type="component" value="Unassembled WGS sequence"/>
</dbReference>
<evidence type="ECO:0000259" key="9">
    <source>
        <dbReference type="PROSITE" id="PS51918"/>
    </source>
</evidence>
<organism evidence="10 11">
    <name type="scientific">Rhodococcus ruber</name>
    <dbReference type="NCBI Taxonomy" id="1830"/>
    <lineage>
        <taxon>Bacteria</taxon>
        <taxon>Bacillati</taxon>
        <taxon>Actinomycetota</taxon>
        <taxon>Actinomycetes</taxon>
        <taxon>Mycobacteriales</taxon>
        <taxon>Nocardiaceae</taxon>
        <taxon>Rhodococcus</taxon>
    </lineage>
</organism>
<reference evidence="10" key="1">
    <citation type="submission" date="2022-12" db="EMBL/GenBank/DDBJ databases">
        <authorList>
            <person name="Krivoruchko A.V."/>
            <person name="Elkin A."/>
        </authorList>
    </citation>
    <scope>NUCLEOTIDE SEQUENCE</scope>
    <source>
        <strain evidence="10">IEGM 1391</strain>
    </source>
</reference>
<feature type="domain" description="B12-binding" evidence="8">
    <location>
        <begin position="127"/>
        <end position="271"/>
    </location>
</feature>
<dbReference type="PROSITE" id="PS51332">
    <property type="entry name" value="B12_BINDING"/>
    <property type="match status" value="1"/>
</dbReference>
<gene>
    <name evidence="10" type="ORF">O4220_12770</name>
</gene>
<dbReference type="InterPro" id="IPR023404">
    <property type="entry name" value="rSAM_horseshoe"/>
</dbReference>
<keyword evidence="7" id="KW-0411">Iron-sulfur</keyword>
<dbReference type="InterPro" id="IPR051198">
    <property type="entry name" value="BchE-like"/>
</dbReference>
<keyword evidence="2" id="KW-0489">Methyltransferase</keyword>
<keyword evidence="11" id="KW-1185">Reference proteome</keyword>
<dbReference type="SUPFAM" id="SSF102114">
    <property type="entry name" value="Radical SAM enzymes"/>
    <property type="match status" value="1"/>
</dbReference>
<dbReference type="PANTHER" id="PTHR43409:SF7">
    <property type="entry name" value="BLL1977 PROTEIN"/>
    <property type="match status" value="1"/>
</dbReference>
<evidence type="ECO:0000313" key="10">
    <source>
        <dbReference type="EMBL" id="MCZ4519389.1"/>
    </source>
</evidence>
<evidence type="ECO:0000256" key="4">
    <source>
        <dbReference type="ARBA" id="ARBA00022691"/>
    </source>
</evidence>
<evidence type="ECO:0000256" key="5">
    <source>
        <dbReference type="ARBA" id="ARBA00022723"/>
    </source>
</evidence>
<keyword evidence="3" id="KW-0808">Transferase</keyword>
<protein>
    <submittedName>
        <fullName evidence="10">Radical SAM protein</fullName>
    </submittedName>
</protein>
<dbReference type="SFLD" id="SFLDG01082">
    <property type="entry name" value="B12-binding_domain_containing"/>
    <property type="match status" value="1"/>
</dbReference>
<dbReference type="InterPro" id="IPR058240">
    <property type="entry name" value="rSAM_sf"/>
</dbReference>
<keyword evidence="5" id="KW-0479">Metal-binding</keyword>
<evidence type="ECO:0000313" key="11">
    <source>
        <dbReference type="Proteomes" id="UP001081071"/>
    </source>
</evidence>
<dbReference type="SFLD" id="SFLDS00029">
    <property type="entry name" value="Radical_SAM"/>
    <property type="match status" value="1"/>
</dbReference>
<dbReference type="SMART" id="SM00729">
    <property type="entry name" value="Elp3"/>
    <property type="match status" value="1"/>
</dbReference>
<proteinExistence type="predicted"/>
<accession>A0ABT4MEH2</accession>
<sequence>MAQPIQLRVPGSDPDPGSTTLLINPPLWNAYAPHLAIPLLAGVLRDHGLAVRSHDASIAVLDWILSREGQQALAPRLTKTADQRLSAKAILVHPHVLASIDEAKTVIRDAATLADAQRHTWARTVMRNAMWCASAAFEDFSFDLVANQLYYAATSTDAVLAATDDPERNLYCWAQERMLPESILSAPEIGVVGLSISADTQLIAAMTMARRIRRLRPDIKIICGGNYTTRMVQAWQVRHPFFDLVDAFVLAEGEEALPSLVRAFHAGENGAGIAGVMVAGDDGNVNHTAPRPVKLDSVAPPDFSEMPLDRYFAPGPILPLYASRSCAWSCAFCSIPFASNNFRRRPGATTVDHMEALNAQYGARHFMFVDEIMTLNVLREVATEIVRRGMDIYWYGETRFAAGFDQELADLLYASGCRRLNFGLESYNQRVLDLMRKGTKLRHIDDTIEYMLAAGVPPHLFVIHGFPGETKDEAQRTITYAKSVIDRARHHFGNPYATWGGAPFVLDIHSPIGQHPDEFGISILDPPDGHDLALARDYTVNGGGLDRTESELLARQARDDTVIERNVWFRSHTRIALSEVEEFTFLRACAQAPLAQTRRVAIVARPVRDSDRLTISGTCTMMPWAADPSGDEAALVLYNGDLDTFVQLNWPHAKDEAILRSMPSARVVAEFFAQHSIQWGGVTGRELVALLVRHGLLRTERNETVLSPNPLFVAEPAVLETTDPTGYVILHHPTNGNTVRIGTIGQVVWLSCSLEPTARSQVSAWFPVSDPARTMLAQSTFDDLAELGFLFVDTAVDRTAEVDNRAAAGVQ</sequence>
<evidence type="ECO:0000256" key="2">
    <source>
        <dbReference type="ARBA" id="ARBA00022603"/>
    </source>
</evidence>
<dbReference type="InterPro" id="IPR007197">
    <property type="entry name" value="rSAM"/>
</dbReference>
<evidence type="ECO:0000256" key="3">
    <source>
        <dbReference type="ARBA" id="ARBA00022679"/>
    </source>
</evidence>
<comment type="cofactor">
    <cofactor evidence="1">
        <name>[4Fe-4S] cluster</name>
        <dbReference type="ChEBI" id="CHEBI:49883"/>
    </cofactor>
</comment>
<comment type="caution">
    <text evidence="10">The sequence shown here is derived from an EMBL/GenBank/DDBJ whole genome shotgun (WGS) entry which is preliminary data.</text>
</comment>
<dbReference type="RefSeq" id="WP_269604748.1">
    <property type="nucleotide sequence ID" value="NZ_JAPWIJ010000005.1"/>
</dbReference>
<evidence type="ECO:0000259" key="8">
    <source>
        <dbReference type="PROSITE" id="PS51332"/>
    </source>
</evidence>
<evidence type="ECO:0000256" key="6">
    <source>
        <dbReference type="ARBA" id="ARBA00023004"/>
    </source>
</evidence>
<dbReference type="PANTHER" id="PTHR43409">
    <property type="entry name" value="ANAEROBIC MAGNESIUM-PROTOPORPHYRIN IX MONOMETHYL ESTER CYCLASE-RELATED"/>
    <property type="match status" value="1"/>
</dbReference>
<keyword evidence="6" id="KW-0408">Iron</keyword>
<dbReference type="InterPro" id="IPR034466">
    <property type="entry name" value="Methyltransferase_Class_B"/>
</dbReference>
<dbReference type="InterPro" id="IPR006158">
    <property type="entry name" value="Cobalamin-bd"/>
</dbReference>
<name>A0ABT4MEH2_9NOCA</name>
<dbReference type="SFLD" id="SFLDG01123">
    <property type="entry name" value="methyltransferase_(Class_B)"/>
    <property type="match status" value="1"/>
</dbReference>
<dbReference type="Gene3D" id="3.40.50.280">
    <property type="entry name" value="Cobalamin-binding domain"/>
    <property type="match status" value="1"/>
</dbReference>
<keyword evidence="4" id="KW-0949">S-adenosyl-L-methionine</keyword>